<dbReference type="GO" id="GO:0003723">
    <property type="term" value="F:RNA binding"/>
    <property type="evidence" value="ECO:0007669"/>
    <property type="project" value="InterPro"/>
</dbReference>
<evidence type="ECO:0000259" key="3">
    <source>
        <dbReference type="SMART" id="SM00359"/>
    </source>
</evidence>
<accession>A0A1R2CU13</accession>
<dbReference type="Pfam" id="PF01472">
    <property type="entry name" value="PUA"/>
    <property type="match status" value="1"/>
</dbReference>
<protein>
    <recommendedName>
        <fullName evidence="3">PUA domain-containing protein</fullName>
    </recommendedName>
</protein>
<dbReference type="PROSITE" id="PS50890">
    <property type="entry name" value="PUA"/>
    <property type="match status" value="1"/>
</dbReference>
<dbReference type="SMART" id="SM00359">
    <property type="entry name" value="PUA"/>
    <property type="match status" value="1"/>
</dbReference>
<organism evidence="4 5">
    <name type="scientific">Stentor coeruleus</name>
    <dbReference type="NCBI Taxonomy" id="5963"/>
    <lineage>
        <taxon>Eukaryota</taxon>
        <taxon>Sar</taxon>
        <taxon>Alveolata</taxon>
        <taxon>Ciliophora</taxon>
        <taxon>Postciliodesmatophora</taxon>
        <taxon>Heterotrichea</taxon>
        <taxon>Heterotrichida</taxon>
        <taxon>Stentoridae</taxon>
        <taxon>Stentor</taxon>
    </lineage>
</organism>
<dbReference type="InterPro" id="IPR041366">
    <property type="entry name" value="Pre-PUA"/>
</dbReference>
<evidence type="ECO:0000256" key="2">
    <source>
        <dbReference type="ARBA" id="ARBA00022490"/>
    </source>
</evidence>
<dbReference type="Proteomes" id="UP000187209">
    <property type="component" value="Unassembled WGS sequence"/>
</dbReference>
<dbReference type="InterPro" id="IPR004521">
    <property type="entry name" value="Uncharacterised_CHP00451"/>
</dbReference>
<dbReference type="InterPro" id="IPR015947">
    <property type="entry name" value="PUA-like_sf"/>
</dbReference>
<name>A0A1R2CU13_9CILI</name>
<feature type="domain" description="PUA" evidence="3">
    <location>
        <begin position="60"/>
        <end position="138"/>
    </location>
</feature>
<gene>
    <name evidence="4" type="ORF">SteCoe_4744</name>
</gene>
<dbReference type="GO" id="GO:0005737">
    <property type="term" value="C:cytoplasm"/>
    <property type="evidence" value="ECO:0007669"/>
    <property type="project" value="UniProtKB-SubCell"/>
</dbReference>
<dbReference type="Pfam" id="PF17832">
    <property type="entry name" value="Pre-PUA"/>
    <property type="match status" value="1"/>
</dbReference>
<evidence type="ECO:0000256" key="1">
    <source>
        <dbReference type="ARBA" id="ARBA00004496"/>
    </source>
</evidence>
<dbReference type="OrthoDB" id="10249667at2759"/>
<dbReference type="InterPro" id="IPR016437">
    <property type="entry name" value="MCT-1/Tma20"/>
</dbReference>
<reference evidence="4 5" key="1">
    <citation type="submission" date="2016-11" db="EMBL/GenBank/DDBJ databases">
        <title>The macronuclear genome of Stentor coeruleus: a giant cell with tiny introns.</title>
        <authorList>
            <person name="Slabodnick M."/>
            <person name="Ruby J.G."/>
            <person name="Reiff S.B."/>
            <person name="Swart E.C."/>
            <person name="Gosai S."/>
            <person name="Prabakaran S."/>
            <person name="Witkowska E."/>
            <person name="Larue G.E."/>
            <person name="Fisher S."/>
            <person name="Freeman R.M."/>
            <person name="Gunawardena J."/>
            <person name="Chu W."/>
            <person name="Stover N.A."/>
            <person name="Gregory B.D."/>
            <person name="Nowacki M."/>
            <person name="Derisi J."/>
            <person name="Roy S.W."/>
            <person name="Marshall W.F."/>
            <person name="Sood P."/>
        </authorList>
    </citation>
    <scope>NUCLEOTIDE SEQUENCE [LARGE SCALE GENOMIC DNA]</scope>
    <source>
        <strain evidence="4">WM001</strain>
    </source>
</reference>
<dbReference type="AlphaFoldDB" id="A0A1R2CU13"/>
<dbReference type="EMBL" id="MPUH01000060">
    <property type="protein sequence ID" value="OMJ92504.1"/>
    <property type="molecule type" value="Genomic_DNA"/>
</dbReference>
<dbReference type="SUPFAM" id="SSF88697">
    <property type="entry name" value="PUA domain-like"/>
    <property type="match status" value="1"/>
</dbReference>
<proteinExistence type="predicted"/>
<keyword evidence="2" id="KW-0963">Cytoplasm</keyword>
<keyword evidence="5" id="KW-1185">Reference proteome</keyword>
<sequence>MEALIPGLFPADVPVIEAKFKAPHNDVSLIAVNNTILFVQNSEAIVPHLRILHQYPELMKKMQVDKGAIKHVLSGANIMCRGLTSPGGKMVDAEEGEVVSIVGEGKQSIIAVGIMRKSTAQIRSENSGIGIEALHYLGDGIWKMHLGH</sequence>
<comment type="caution">
    <text evidence="4">The sequence shown here is derived from an EMBL/GenBank/DDBJ whole genome shotgun (WGS) entry which is preliminary data.</text>
</comment>
<dbReference type="GO" id="GO:0001731">
    <property type="term" value="P:formation of translation preinitiation complex"/>
    <property type="evidence" value="ECO:0007669"/>
    <property type="project" value="TreeGrafter"/>
</dbReference>
<dbReference type="PANTHER" id="PTHR22798:SF0">
    <property type="entry name" value="MALIGNANT T-CELL-AMPLIFIED SEQUENCE 1"/>
    <property type="match status" value="1"/>
</dbReference>
<dbReference type="InterPro" id="IPR002478">
    <property type="entry name" value="PUA"/>
</dbReference>
<evidence type="ECO:0000313" key="5">
    <source>
        <dbReference type="Proteomes" id="UP000187209"/>
    </source>
</evidence>
<dbReference type="Gene3D" id="3.10.400.20">
    <property type="match status" value="1"/>
</dbReference>
<dbReference type="CDD" id="cd21155">
    <property type="entry name" value="PUA_MCTS-1-like"/>
    <property type="match status" value="1"/>
</dbReference>
<comment type="subcellular location">
    <subcellularLocation>
        <location evidence="1">Cytoplasm</location>
    </subcellularLocation>
</comment>
<dbReference type="PANTHER" id="PTHR22798">
    <property type="entry name" value="MCT-1 PROTEIN"/>
    <property type="match status" value="1"/>
</dbReference>
<dbReference type="NCBIfam" id="TIGR00451">
    <property type="entry name" value="unchar_dom_2"/>
    <property type="match status" value="1"/>
</dbReference>
<evidence type="ECO:0000313" key="4">
    <source>
        <dbReference type="EMBL" id="OMJ92504.1"/>
    </source>
</evidence>
<dbReference type="PIRSF" id="PIRSF005067">
    <property type="entry name" value="Tma_RNA-bind_prd"/>
    <property type="match status" value="1"/>
</dbReference>